<keyword evidence="2" id="KW-0560">Oxidoreductase</keyword>
<dbReference type="SUPFAM" id="SSF51735">
    <property type="entry name" value="NAD(P)-binding Rossmann-fold domains"/>
    <property type="match status" value="1"/>
</dbReference>
<keyword evidence="5" id="KW-1185">Reference proteome</keyword>
<comment type="caution">
    <text evidence="4">The sequence shown here is derived from an EMBL/GenBank/DDBJ whole genome shotgun (WGS) entry which is preliminary data.</text>
</comment>
<evidence type="ECO:0000313" key="4">
    <source>
        <dbReference type="EMBL" id="KAA8908373.1"/>
    </source>
</evidence>
<evidence type="ECO:0000256" key="1">
    <source>
        <dbReference type="ARBA" id="ARBA00022857"/>
    </source>
</evidence>
<name>A0A5J5EZP4_9PEZI</name>
<evidence type="ECO:0000313" key="5">
    <source>
        <dbReference type="Proteomes" id="UP000326924"/>
    </source>
</evidence>
<dbReference type="Pfam" id="PF05368">
    <property type="entry name" value="NmrA"/>
    <property type="match status" value="1"/>
</dbReference>
<feature type="domain" description="NmrA-like" evidence="3">
    <location>
        <begin position="68"/>
        <end position="303"/>
    </location>
</feature>
<accession>A0A5J5EZP4</accession>
<evidence type="ECO:0000256" key="2">
    <source>
        <dbReference type="ARBA" id="ARBA00023002"/>
    </source>
</evidence>
<dbReference type="Gene3D" id="3.40.50.720">
    <property type="entry name" value="NAD(P)-binding Rossmann-like Domain"/>
    <property type="match status" value="1"/>
</dbReference>
<dbReference type="PANTHER" id="PTHR47706:SF1">
    <property type="entry name" value="CIPA-LIKE, PUTATIVE (AFU_ORTHOLOGUE AFUA_1G12460)-RELATED"/>
    <property type="match status" value="1"/>
</dbReference>
<dbReference type="InterPro" id="IPR051609">
    <property type="entry name" value="NmrA/Isoflavone_reductase-like"/>
</dbReference>
<gene>
    <name evidence="4" type="ORF">FN846DRAFT_945658</name>
</gene>
<keyword evidence="1" id="KW-0521">NADP</keyword>
<sequence length="363" mass="38468">MYSIIPAFSCPHPARFHTAYVTYVLPGTGIRNPLTITANIGNRLYSNSVLKNTGALDQSKRTMAILSNVVIVGASGNLGGPVLSTLLADSSLNVTILARPESSILSSPPAGAKIVTADFSDKAAVAAALKGVDALLLTVGAPAIQGQIPLIDAAVEAGVKRVIPAEFGSNLGNEKTAALPVFAGKVEVRKYLEKLAAEGKTSWTAIFNGAFLDWGIKVGFLGVNVKEKSAKLYDGGERYFSTSLLSDVAKAVVGVLKHPEETKNKMIYVYSARLKQKVLVAAYEKALGIKLEVTEVSTEALEKASYDKIAKGDLQGFTDQIVRALLGEGYGGDFGLYEDSNELFGIKQVSEAELEEIIKANAQ</sequence>
<dbReference type="InterPro" id="IPR036291">
    <property type="entry name" value="NAD(P)-bd_dom_sf"/>
</dbReference>
<dbReference type="Proteomes" id="UP000326924">
    <property type="component" value="Unassembled WGS sequence"/>
</dbReference>
<dbReference type="AlphaFoldDB" id="A0A5J5EZP4"/>
<protein>
    <recommendedName>
        <fullName evidence="3">NmrA-like domain-containing protein</fullName>
    </recommendedName>
</protein>
<dbReference type="InterPro" id="IPR045312">
    <property type="entry name" value="PCBER-like"/>
</dbReference>
<dbReference type="CDD" id="cd05259">
    <property type="entry name" value="PCBER_SDR_a"/>
    <property type="match status" value="1"/>
</dbReference>
<dbReference type="OrthoDB" id="9974981at2759"/>
<dbReference type="PANTHER" id="PTHR47706">
    <property type="entry name" value="NMRA-LIKE FAMILY PROTEIN"/>
    <property type="match status" value="1"/>
</dbReference>
<reference evidence="4 5" key="1">
    <citation type="submission" date="2019-09" db="EMBL/GenBank/DDBJ databases">
        <title>Draft genome of the ectomycorrhizal ascomycete Sphaerosporella brunnea.</title>
        <authorList>
            <consortium name="DOE Joint Genome Institute"/>
            <person name="Benucci G.M."/>
            <person name="Marozzi G."/>
            <person name="Antonielli L."/>
            <person name="Sanchez S."/>
            <person name="Marco P."/>
            <person name="Wang X."/>
            <person name="Falini L.B."/>
            <person name="Barry K."/>
            <person name="Haridas S."/>
            <person name="Lipzen A."/>
            <person name="Labutti K."/>
            <person name="Grigoriev I.V."/>
            <person name="Murat C."/>
            <person name="Martin F."/>
            <person name="Albertini E."/>
            <person name="Donnini D."/>
            <person name="Bonito G."/>
        </authorList>
    </citation>
    <scope>NUCLEOTIDE SEQUENCE [LARGE SCALE GENOMIC DNA]</scope>
    <source>
        <strain evidence="4 5">Sb_GMNB300</strain>
    </source>
</reference>
<evidence type="ECO:0000259" key="3">
    <source>
        <dbReference type="Pfam" id="PF05368"/>
    </source>
</evidence>
<dbReference type="InParanoid" id="A0A5J5EZP4"/>
<proteinExistence type="predicted"/>
<dbReference type="InterPro" id="IPR008030">
    <property type="entry name" value="NmrA-like"/>
</dbReference>
<dbReference type="GO" id="GO:0016491">
    <property type="term" value="F:oxidoreductase activity"/>
    <property type="evidence" value="ECO:0007669"/>
    <property type="project" value="UniProtKB-KW"/>
</dbReference>
<organism evidence="4 5">
    <name type="scientific">Sphaerosporella brunnea</name>
    <dbReference type="NCBI Taxonomy" id="1250544"/>
    <lineage>
        <taxon>Eukaryota</taxon>
        <taxon>Fungi</taxon>
        <taxon>Dikarya</taxon>
        <taxon>Ascomycota</taxon>
        <taxon>Pezizomycotina</taxon>
        <taxon>Pezizomycetes</taxon>
        <taxon>Pezizales</taxon>
        <taxon>Pyronemataceae</taxon>
        <taxon>Sphaerosporella</taxon>
    </lineage>
</organism>
<dbReference type="EMBL" id="VXIS01000069">
    <property type="protein sequence ID" value="KAA8908373.1"/>
    <property type="molecule type" value="Genomic_DNA"/>
</dbReference>
<dbReference type="Gene3D" id="3.90.25.10">
    <property type="entry name" value="UDP-galactose 4-epimerase, domain 1"/>
    <property type="match status" value="1"/>
</dbReference>